<protein>
    <submittedName>
        <fullName evidence="3">Uncharacterized protein</fullName>
    </submittedName>
</protein>
<reference evidence="3" key="1">
    <citation type="submission" date="2015-12" db="EMBL/GenBank/DDBJ databases">
        <title>Update maize B73 reference genome by single molecule sequencing technologies.</title>
        <authorList>
            <consortium name="Maize Genome Sequencing Project"/>
            <person name="Ware D."/>
        </authorList>
    </citation>
    <scope>NUCLEOTIDE SEQUENCE</scope>
    <source>
        <tissue evidence="3">Seedling</tissue>
    </source>
</reference>
<evidence type="ECO:0000256" key="1">
    <source>
        <dbReference type="SAM" id="MobiDB-lite"/>
    </source>
</evidence>
<evidence type="ECO:0000313" key="3">
    <source>
        <dbReference type="EMBL" id="AQL07702.1"/>
    </source>
</evidence>
<feature type="region of interest" description="Disordered" evidence="1">
    <location>
        <begin position="57"/>
        <end position="86"/>
    </location>
</feature>
<evidence type="ECO:0000256" key="2">
    <source>
        <dbReference type="SAM" id="SignalP"/>
    </source>
</evidence>
<proteinExistence type="predicted"/>
<sequence>MFHALIQILALKITCCRMKAIEHAEQQTHGTTCEDLYQTMSSCGRDLVLLQGWDKKKRRGESSTSLTITSNGRQIGIEGGRERGTAGEEYSLEKASPFFMVTRWQANHANEYRLGKLSGEGVY</sequence>
<dbReference type="PaxDb" id="4577-AC202144.5_FGP001"/>
<feature type="compositionally biased region" description="Polar residues" evidence="1">
    <location>
        <begin position="62"/>
        <end position="71"/>
    </location>
</feature>
<name>A0A1D6PDR1_MAIZE</name>
<dbReference type="IntAct" id="A0A1D6PDR1">
    <property type="interactions" value="1"/>
</dbReference>
<feature type="signal peptide" evidence="2">
    <location>
        <begin position="1"/>
        <end position="18"/>
    </location>
</feature>
<feature type="chain" id="PRO_5010807713" evidence="2">
    <location>
        <begin position="19"/>
        <end position="123"/>
    </location>
</feature>
<dbReference type="EMBL" id="CM000785">
    <property type="protein sequence ID" value="AQL07702.1"/>
    <property type="molecule type" value="Genomic_DNA"/>
</dbReference>
<gene>
    <name evidence="3" type="ORF">ZEAMMB73_Zm00001d047822</name>
</gene>
<dbReference type="AlphaFoldDB" id="A0A1D6PDR1"/>
<accession>A0A1D6PDR1</accession>
<dbReference type="InParanoid" id="A0A1D6PDR1"/>
<organism evidence="3">
    <name type="scientific">Zea mays</name>
    <name type="common">Maize</name>
    <dbReference type="NCBI Taxonomy" id="4577"/>
    <lineage>
        <taxon>Eukaryota</taxon>
        <taxon>Viridiplantae</taxon>
        <taxon>Streptophyta</taxon>
        <taxon>Embryophyta</taxon>
        <taxon>Tracheophyta</taxon>
        <taxon>Spermatophyta</taxon>
        <taxon>Magnoliopsida</taxon>
        <taxon>Liliopsida</taxon>
        <taxon>Poales</taxon>
        <taxon>Poaceae</taxon>
        <taxon>PACMAD clade</taxon>
        <taxon>Panicoideae</taxon>
        <taxon>Andropogonodae</taxon>
        <taxon>Andropogoneae</taxon>
        <taxon>Tripsacinae</taxon>
        <taxon>Zea</taxon>
    </lineage>
</organism>
<keyword evidence="2" id="KW-0732">Signal</keyword>